<dbReference type="Gene3D" id="3.30.460.80">
    <property type="entry name" value="NADH:ubiquinone oxidoreductase, 30kDa subunit"/>
    <property type="match status" value="1"/>
</dbReference>
<evidence type="ECO:0000313" key="5">
    <source>
        <dbReference type="EMBL" id="QHU78331.1"/>
    </source>
</evidence>
<accession>A0A6C0M7Y5</accession>
<protein>
    <submittedName>
        <fullName evidence="5">NADH dehydrogenase subunit 9</fullName>
    </submittedName>
</protein>
<feature type="domain" description="NADH:ubiquinone oxidoreductase 30kDa subunit" evidence="4">
    <location>
        <begin position="32"/>
        <end position="151"/>
    </location>
</feature>
<geneLocation type="mitochondrion" evidence="5"/>
<dbReference type="Pfam" id="PF00329">
    <property type="entry name" value="Complex1_30kDa"/>
    <property type="match status" value="1"/>
</dbReference>
<keyword evidence="3" id="KW-0520">NAD</keyword>
<dbReference type="GeneID" id="44153562"/>
<evidence type="ECO:0000259" key="4">
    <source>
        <dbReference type="Pfam" id="PF00329"/>
    </source>
</evidence>
<sequence>MEQHIFIKSLVRMVPKWIQESSYEKKEISFSIYPQFIIPFLSFLKNHSNIQCKSLMDVTAVDYPLRENRFTVVYNLLSVDNNSRIRVKSNIDAVTPIASVTSLFSCAAWWEREVWDMFGIFFFDHPDCRRILTDYGFKGHPLRKDFPLSGYVEVRYDDSEKRVVTEPVELAQEFRFFDFSSPWEQIESTR</sequence>
<dbReference type="InterPro" id="IPR001268">
    <property type="entry name" value="NADH_UbQ_OxRdtase_30kDa_su"/>
</dbReference>
<dbReference type="EMBL" id="MN934958">
    <property type="protein sequence ID" value="QHU78331.1"/>
    <property type="molecule type" value="Genomic_DNA"/>
</dbReference>
<keyword evidence="5" id="KW-0496">Mitochondrion</keyword>
<evidence type="ECO:0000256" key="2">
    <source>
        <dbReference type="ARBA" id="ARBA00022448"/>
    </source>
</evidence>
<proteinExistence type="inferred from homology"/>
<dbReference type="NCBIfam" id="TIGR01961">
    <property type="entry name" value="NuoC_fam"/>
    <property type="match status" value="1"/>
</dbReference>
<dbReference type="GO" id="GO:0016651">
    <property type="term" value="F:oxidoreductase activity, acting on NAD(P)H"/>
    <property type="evidence" value="ECO:0007669"/>
    <property type="project" value="InterPro"/>
</dbReference>
<keyword evidence="2 3" id="KW-0813">Transport</keyword>
<organism evidence="5">
    <name type="scientific">Jaagichlorella roystonensis</name>
    <dbReference type="NCBI Taxonomy" id="1052852"/>
    <lineage>
        <taxon>Eukaryota</taxon>
        <taxon>Viridiplantae</taxon>
        <taxon>Chlorophyta</taxon>
        <taxon>core chlorophytes</taxon>
        <taxon>Trebouxiophyceae</taxon>
        <taxon>Watanabeales</taxon>
        <taxon>Watanabeaceae</taxon>
        <taxon>Jaagichlorella</taxon>
    </lineage>
</organism>
<dbReference type="InterPro" id="IPR037232">
    <property type="entry name" value="NADH_quin_OxRdtase_su_C/D-like"/>
</dbReference>
<comment type="similarity">
    <text evidence="1 3">Belongs to the complex I 30 kDa subunit family.</text>
</comment>
<dbReference type="NCBIfam" id="NF004733">
    <property type="entry name" value="PRK06074.1-5"/>
    <property type="match status" value="1"/>
</dbReference>
<evidence type="ECO:0000256" key="3">
    <source>
        <dbReference type="RuleBase" id="RU003456"/>
    </source>
</evidence>
<dbReference type="PROSITE" id="PS00542">
    <property type="entry name" value="COMPLEX1_30K"/>
    <property type="match status" value="1"/>
</dbReference>
<dbReference type="AlphaFoldDB" id="A0A6C0M7Y5"/>
<gene>
    <name evidence="5" type="primary">nad9</name>
</gene>
<dbReference type="PANTHER" id="PTHR10884">
    <property type="entry name" value="NADH DEHYDROGENASE UBIQUINONE IRON-SULFUR PROTEIN 3"/>
    <property type="match status" value="1"/>
</dbReference>
<dbReference type="InterPro" id="IPR010218">
    <property type="entry name" value="NADH_DH_suC"/>
</dbReference>
<reference evidence="5" key="1">
    <citation type="submission" date="2020-01" db="EMBL/GenBank/DDBJ databases">
        <title>The complete mitocondrion genome of Heveochlorella roystonensis contains a large direct repeat.</title>
        <authorList>
            <person name="Zhang J."/>
        </authorList>
    </citation>
    <scope>NUCLEOTIDE SEQUENCE</scope>
</reference>
<dbReference type="InterPro" id="IPR020396">
    <property type="entry name" value="NADH_UbQ_OxRdtase_CS"/>
</dbReference>
<dbReference type="HAMAP" id="MF_01357">
    <property type="entry name" value="NDH1_NuoC"/>
    <property type="match status" value="1"/>
</dbReference>
<evidence type="ECO:0000256" key="1">
    <source>
        <dbReference type="ARBA" id="ARBA00007569"/>
    </source>
</evidence>
<dbReference type="PANTHER" id="PTHR10884:SF14">
    <property type="entry name" value="NADH DEHYDROGENASE [UBIQUINONE] IRON-SULFUR PROTEIN 3, MITOCHONDRIAL"/>
    <property type="match status" value="1"/>
</dbReference>
<dbReference type="SUPFAM" id="SSF143243">
    <property type="entry name" value="Nqo5-like"/>
    <property type="match status" value="1"/>
</dbReference>
<dbReference type="GO" id="GO:0008137">
    <property type="term" value="F:NADH dehydrogenase (ubiquinone) activity"/>
    <property type="evidence" value="ECO:0007669"/>
    <property type="project" value="InterPro"/>
</dbReference>
<name>A0A6C0M7Y5_9CHLO</name>
<dbReference type="RefSeq" id="YP_009733035.1">
    <property type="nucleotide sequence ID" value="NC_046060.1"/>
</dbReference>
<keyword evidence="3" id="KW-1278">Translocase</keyword>